<dbReference type="AlphaFoldDB" id="A0A8J3CW01"/>
<dbReference type="RefSeq" id="WP_189578655.1">
    <property type="nucleotide sequence ID" value="NZ_BMYF01000001.1"/>
</dbReference>
<dbReference type="EMBL" id="BMYF01000001">
    <property type="protein sequence ID" value="GHB25612.1"/>
    <property type="molecule type" value="Genomic_DNA"/>
</dbReference>
<evidence type="ECO:0000313" key="1">
    <source>
        <dbReference type="EMBL" id="GHB25612.1"/>
    </source>
</evidence>
<reference evidence="1" key="1">
    <citation type="journal article" date="2014" name="Int. J. Syst. Evol. Microbiol.">
        <title>Complete genome sequence of Corynebacterium casei LMG S-19264T (=DSM 44701T), isolated from a smear-ripened cheese.</title>
        <authorList>
            <consortium name="US DOE Joint Genome Institute (JGI-PGF)"/>
            <person name="Walter F."/>
            <person name="Albersmeier A."/>
            <person name="Kalinowski J."/>
            <person name="Ruckert C."/>
        </authorList>
    </citation>
    <scope>NUCLEOTIDE SEQUENCE</scope>
    <source>
        <strain evidence="1">KCTC 23224</strain>
    </source>
</reference>
<sequence>MQLKTEHLSKLEIEYDSGFIPPPFAHIFKIKLGFAKNTLNTQLYLEYTHREEITEEEILDEGFTLDDDYTFQGEIPKIWEETIKGLFGKSKWSNTKLNEEDGGIKLLAKDADHKVSRAVPANQQDWMILSQDIIQAIYEINKKEAPLKINFLEIGASESKHLQLQMKFATRIVEVIVNGKPKTADWEDTKKLLSYVFMPDYDYGIAKEQKPNKPGSYIECGDGYWHDVNKGLINIDSSFDAIKHIKEGFQKLL</sequence>
<organism evidence="1 2">
    <name type="scientific">Mongoliitalea lutea</name>
    <dbReference type="NCBI Taxonomy" id="849756"/>
    <lineage>
        <taxon>Bacteria</taxon>
        <taxon>Pseudomonadati</taxon>
        <taxon>Bacteroidota</taxon>
        <taxon>Cytophagia</taxon>
        <taxon>Cytophagales</taxon>
        <taxon>Cyclobacteriaceae</taxon>
        <taxon>Mongoliitalea</taxon>
    </lineage>
</organism>
<reference evidence="1" key="2">
    <citation type="submission" date="2020-09" db="EMBL/GenBank/DDBJ databases">
        <authorList>
            <person name="Sun Q."/>
            <person name="Kim S."/>
        </authorList>
    </citation>
    <scope>NUCLEOTIDE SEQUENCE</scope>
    <source>
        <strain evidence="1">KCTC 23224</strain>
    </source>
</reference>
<proteinExistence type="predicted"/>
<comment type="caution">
    <text evidence="1">The sequence shown here is derived from an EMBL/GenBank/DDBJ whole genome shotgun (WGS) entry which is preliminary data.</text>
</comment>
<protein>
    <submittedName>
        <fullName evidence="1">Uncharacterized protein</fullName>
    </submittedName>
</protein>
<gene>
    <name evidence="1" type="ORF">GCM10008106_02980</name>
</gene>
<keyword evidence="2" id="KW-1185">Reference proteome</keyword>
<dbReference type="Proteomes" id="UP000642809">
    <property type="component" value="Unassembled WGS sequence"/>
</dbReference>
<accession>A0A8J3CW01</accession>
<evidence type="ECO:0000313" key="2">
    <source>
        <dbReference type="Proteomes" id="UP000642809"/>
    </source>
</evidence>
<name>A0A8J3CW01_9BACT</name>